<dbReference type="CDD" id="cd04301">
    <property type="entry name" value="NAT_SF"/>
    <property type="match status" value="1"/>
</dbReference>
<accession>A0A841ZM58</accession>
<dbReference type="Gene3D" id="3.40.630.30">
    <property type="match status" value="1"/>
</dbReference>
<dbReference type="GO" id="GO:0016747">
    <property type="term" value="F:acyltransferase activity, transferring groups other than amino-acyl groups"/>
    <property type="evidence" value="ECO:0007669"/>
    <property type="project" value="InterPro"/>
</dbReference>
<dbReference type="Proteomes" id="UP000559885">
    <property type="component" value="Unassembled WGS sequence"/>
</dbReference>
<evidence type="ECO:0000313" key="2">
    <source>
        <dbReference type="EMBL" id="MBC1521223.1"/>
    </source>
</evidence>
<evidence type="ECO:0000259" key="1">
    <source>
        <dbReference type="PROSITE" id="PS51186"/>
    </source>
</evidence>
<dbReference type="SUPFAM" id="SSF55729">
    <property type="entry name" value="Acyl-CoA N-acyltransferases (Nat)"/>
    <property type="match status" value="1"/>
</dbReference>
<dbReference type="InterPro" id="IPR000182">
    <property type="entry name" value="GNAT_dom"/>
</dbReference>
<gene>
    <name evidence="2" type="ORF">HB912_06155</name>
</gene>
<dbReference type="InterPro" id="IPR016181">
    <property type="entry name" value="Acyl_CoA_acyltransferase"/>
</dbReference>
<dbReference type="Pfam" id="PF00583">
    <property type="entry name" value="Acetyltransf_1"/>
    <property type="match status" value="1"/>
</dbReference>
<sequence>MIELKKFTEVSREQVMQAWNVSFADYVVEMMLTEEAFFARMDEFLLDPNLSCLALFEGQPVGFSLFAREGNYSWCGGIGVAPEFRGKKVADLLMNDMLQKAAGTQFKLEVITANGRAIHFYQKHQFDIINELYFLDGPLGKASEIVIEQPETEAENDLLTPWQNQPRFKKEETVSRFILEEGKGSFHLRYALSDRGIEVSKFELREGTILQDALAGLGFAFGAEKKLFLNNCALDKPLADAFLEAGFLKWISQWQMVRNV</sequence>
<dbReference type="PROSITE" id="PS51186">
    <property type="entry name" value="GNAT"/>
    <property type="match status" value="1"/>
</dbReference>
<comment type="caution">
    <text evidence="2">The sequence shown here is derived from an EMBL/GenBank/DDBJ whole genome shotgun (WGS) entry which is preliminary data.</text>
</comment>
<evidence type="ECO:0000313" key="3">
    <source>
        <dbReference type="Proteomes" id="UP000559885"/>
    </source>
</evidence>
<dbReference type="EMBL" id="JAARRM010000002">
    <property type="protein sequence ID" value="MBC1521223.1"/>
    <property type="molecule type" value="Genomic_DNA"/>
</dbReference>
<organism evidence="2 3">
    <name type="scientific">Listeria aquatica</name>
    <dbReference type="NCBI Taxonomy" id="1494960"/>
    <lineage>
        <taxon>Bacteria</taxon>
        <taxon>Bacillati</taxon>
        <taxon>Bacillota</taxon>
        <taxon>Bacilli</taxon>
        <taxon>Bacillales</taxon>
        <taxon>Listeriaceae</taxon>
        <taxon>Listeria</taxon>
    </lineage>
</organism>
<dbReference type="AlphaFoldDB" id="A0A841ZM58"/>
<keyword evidence="2" id="KW-0808">Transferase</keyword>
<reference evidence="2 3" key="1">
    <citation type="submission" date="2020-03" db="EMBL/GenBank/DDBJ databases">
        <title>Soil Listeria distribution.</title>
        <authorList>
            <person name="Liao J."/>
            <person name="Wiedmann M."/>
        </authorList>
    </citation>
    <scope>NUCLEOTIDE SEQUENCE [LARGE SCALE GENOMIC DNA]</scope>
    <source>
        <strain evidence="2 3">FSL L7-1507</strain>
    </source>
</reference>
<name>A0A841ZM58_9LIST</name>
<proteinExistence type="predicted"/>
<feature type="domain" description="N-acetyltransferase" evidence="1">
    <location>
        <begin position="2"/>
        <end position="159"/>
    </location>
</feature>
<dbReference type="RefSeq" id="WP_185373009.1">
    <property type="nucleotide sequence ID" value="NZ_JAARRM010000002.1"/>
</dbReference>
<protein>
    <submittedName>
        <fullName evidence="2">GNAT family N-acetyltransferase</fullName>
    </submittedName>
</protein>